<dbReference type="Pfam" id="PF25298">
    <property type="entry name" value="Baculo_FP_2nd"/>
    <property type="match status" value="1"/>
</dbReference>
<gene>
    <name evidence="2" type="ORF">PLXY2_LOCUS7607</name>
</gene>
<dbReference type="EMBL" id="CAJHNJ030000026">
    <property type="protein sequence ID" value="CAG9122369.1"/>
    <property type="molecule type" value="Genomic_DNA"/>
</dbReference>
<dbReference type="Proteomes" id="UP000653454">
    <property type="component" value="Unassembled WGS sequence"/>
</dbReference>
<evidence type="ECO:0000313" key="2">
    <source>
        <dbReference type="EMBL" id="CAG9122369.1"/>
    </source>
</evidence>
<evidence type="ECO:0000313" key="3">
    <source>
        <dbReference type="Proteomes" id="UP000653454"/>
    </source>
</evidence>
<feature type="domain" description="FP protein C-terminal" evidence="1">
    <location>
        <begin position="37"/>
        <end position="87"/>
    </location>
</feature>
<dbReference type="AlphaFoldDB" id="A0A8S4F2F5"/>
<comment type="caution">
    <text evidence="2">The sequence shown here is derived from an EMBL/GenBank/DDBJ whole genome shotgun (WGS) entry which is preliminary data.</text>
</comment>
<protein>
    <submittedName>
        <fullName evidence="2">(diamondback moth) hypothetical protein</fullName>
    </submittedName>
</protein>
<accession>A0A8S4F2F5</accession>
<organism evidence="2 3">
    <name type="scientific">Plutella xylostella</name>
    <name type="common">Diamondback moth</name>
    <name type="synonym">Plutella maculipennis</name>
    <dbReference type="NCBI Taxonomy" id="51655"/>
    <lineage>
        <taxon>Eukaryota</taxon>
        <taxon>Metazoa</taxon>
        <taxon>Ecdysozoa</taxon>
        <taxon>Arthropoda</taxon>
        <taxon>Hexapoda</taxon>
        <taxon>Insecta</taxon>
        <taxon>Pterygota</taxon>
        <taxon>Neoptera</taxon>
        <taxon>Endopterygota</taxon>
        <taxon>Lepidoptera</taxon>
        <taxon>Glossata</taxon>
        <taxon>Ditrysia</taxon>
        <taxon>Yponomeutoidea</taxon>
        <taxon>Plutellidae</taxon>
        <taxon>Plutella</taxon>
    </lineage>
</organism>
<proteinExistence type="predicted"/>
<evidence type="ECO:0000259" key="1">
    <source>
        <dbReference type="Pfam" id="PF25298"/>
    </source>
</evidence>
<name>A0A8S4F2F5_PLUXY</name>
<keyword evidence="3" id="KW-1185">Reference proteome</keyword>
<reference evidence="2" key="1">
    <citation type="submission" date="2020-11" db="EMBL/GenBank/DDBJ databases">
        <authorList>
            <person name="Whiteford S."/>
        </authorList>
    </citation>
    <scope>NUCLEOTIDE SEQUENCE</scope>
</reference>
<sequence length="92" mass="10634">MKAAKAHNKQHSDRRLCAADIGYKGLNTPVYISEALTNKVRRLFFLARDFAKNQGYKFCWTSNGRVFLRKTPDSTHIEIKEESQLMSMSTHK</sequence>
<dbReference type="InterPro" id="IPR057251">
    <property type="entry name" value="FP_C"/>
</dbReference>